<dbReference type="OrthoDB" id="580941at2"/>
<evidence type="ECO:0000313" key="4">
    <source>
        <dbReference type="EMBL" id="MFA1772352.1"/>
    </source>
</evidence>
<sequence length="356" mass="40751">MQPNDANAALPVDQRPFRVLLIAGSNRRQYNCPGVDSKARALMLRMAEQLPPQWEIDIEDIGNVYGRARIQSCNACVSTSMALCVWPCNCYQKNDAAEPDLLWDLDMYARLDMADAWAIIGPINWYAPSANLKLMFDRLVCMNGGNPKEGLIEHKNPEIAAKLEHSEQWQELSQNHLEGRTAAFFCYGDAGGDELDEAGKPKILRHKQYFNPEEEPFENNRDAYAPLVWQCRYGGVEVPDSLWRYEEFGVDEKYSDNQAEHLVERKEVMQHFDNWVQEFATFVEAKGKVLPGKYRAYGYEPPKNRWHELKSAFRDARMRVGLPPKGSSPDLQQQQGINQDVTLRPGKSERDQGHDL</sequence>
<name>A0A5M8Q949_9BACT</name>
<feature type="compositionally biased region" description="Polar residues" evidence="1">
    <location>
        <begin position="329"/>
        <end position="341"/>
    </location>
</feature>
<feature type="domain" description="NADPH-dependent FMN reductase-like" evidence="2">
    <location>
        <begin position="18"/>
        <end position="152"/>
    </location>
</feature>
<gene>
    <name evidence="4" type="ORF">ACD591_13710</name>
    <name evidence="3" type="ORF">FOE74_18515</name>
</gene>
<dbReference type="AlphaFoldDB" id="A0A5M8Q949"/>
<evidence type="ECO:0000256" key="1">
    <source>
        <dbReference type="SAM" id="MobiDB-lite"/>
    </source>
</evidence>
<feature type="compositionally biased region" description="Basic and acidic residues" evidence="1">
    <location>
        <begin position="346"/>
        <end position="356"/>
    </location>
</feature>
<dbReference type="InterPro" id="IPR029039">
    <property type="entry name" value="Flavoprotein-like_sf"/>
</dbReference>
<dbReference type="GO" id="GO:0016491">
    <property type="term" value="F:oxidoreductase activity"/>
    <property type="evidence" value="ECO:0007669"/>
    <property type="project" value="InterPro"/>
</dbReference>
<protein>
    <submittedName>
        <fullName evidence="3">NAD(P)H-dependent oxidoreductase</fullName>
    </submittedName>
</protein>
<comment type="caution">
    <text evidence="3">The sequence shown here is derived from an EMBL/GenBank/DDBJ whole genome shotgun (WGS) entry which is preliminary data.</text>
</comment>
<reference evidence="3 5" key="1">
    <citation type="submission" date="2019-07" db="EMBL/GenBank/DDBJ databases">
        <authorList>
            <person name="Qu J.-H."/>
        </authorList>
    </citation>
    <scope>NUCLEOTIDE SEQUENCE [LARGE SCALE GENOMIC DNA]</scope>
    <source>
        <strain evidence="3 5">MDT1-10-3</strain>
    </source>
</reference>
<dbReference type="RefSeq" id="WP_149100120.1">
    <property type="nucleotide sequence ID" value="NZ_BMMG01000007.1"/>
</dbReference>
<keyword evidence="6" id="KW-1185">Reference proteome</keyword>
<proteinExistence type="predicted"/>
<dbReference type="Proteomes" id="UP001570846">
    <property type="component" value="Unassembled WGS sequence"/>
</dbReference>
<reference evidence="3 5" key="2">
    <citation type="submission" date="2019-09" db="EMBL/GenBank/DDBJ databases">
        <title>A bacterium isolated from glacier soil.</title>
        <authorList>
            <person name="Liu Q."/>
        </authorList>
    </citation>
    <scope>NUCLEOTIDE SEQUENCE [LARGE SCALE GENOMIC DNA]</scope>
    <source>
        <strain evidence="3 5">MDT1-10-3</strain>
    </source>
</reference>
<feature type="region of interest" description="Disordered" evidence="1">
    <location>
        <begin position="319"/>
        <end position="356"/>
    </location>
</feature>
<dbReference type="Gene3D" id="3.40.50.360">
    <property type="match status" value="1"/>
</dbReference>
<evidence type="ECO:0000259" key="2">
    <source>
        <dbReference type="Pfam" id="PF03358"/>
    </source>
</evidence>
<reference evidence="4 6" key="3">
    <citation type="submission" date="2024-08" db="EMBL/GenBank/DDBJ databases">
        <authorList>
            <person name="Wei W."/>
        </authorList>
    </citation>
    <scope>NUCLEOTIDE SEQUENCE [LARGE SCALE GENOMIC DNA]</scope>
    <source>
        <strain evidence="4 6">XU2</strain>
    </source>
</reference>
<dbReference type="Proteomes" id="UP000323866">
    <property type="component" value="Unassembled WGS sequence"/>
</dbReference>
<dbReference type="SUPFAM" id="SSF52218">
    <property type="entry name" value="Flavoproteins"/>
    <property type="match status" value="1"/>
</dbReference>
<dbReference type="InterPro" id="IPR005025">
    <property type="entry name" value="FMN_Rdtase-like_dom"/>
</dbReference>
<dbReference type="EMBL" id="JBGOGF010000007">
    <property type="protein sequence ID" value="MFA1772352.1"/>
    <property type="molecule type" value="Genomic_DNA"/>
</dbReference>
<dbReference type="Pfam" id="PF03358">
    <property type="entry name" value="FMN_red"/>
    <property type="match status" value="1"/>
</dbReference>
<evidence type="ECO:0000313" key="5">
    <source>
        <dbReference type="Proteomes" id="UP000323866"/>
    </source>
</evidence>
<organism evidence="3 5">
    <name type="scientific">Rufibacter glacialis</name>
    <dbReference type="NCBI Taxonomy" id="1259555"/>
    <lineage>
        <taxon>Bacteria</taxon>
        <taxon>Pseudomonadati</taxon>
        <taxon>Bacteroidota</taxon>
        <taxon>Cytophagia</taxon>
        <taxon>Cytophagales</taxon>
        <taxon>Hymenobacteraceae</taxon>
        <taxon>Rufibacter</taxon>
    </lineage>
</organism>
<dbReference type="EMBL" id="VKKZ01000024">
    <property type="protein sequence ID" value="KAA6431092.1"/>
    <property type="molecule type" value="Genomic_DNA"/>
</dbReference>
<accession>A0A5M8Q949</accession>
<evidence type="ECO:0000313" key="6">
    <source>
        <dbReference type="Proteomes" id="UP001570846"/>
    </source>
</evidence>
<evidence type="ECO:0000313" key="3">
    <source>
        <dbReference type="EMBL" id="KAA6431092.1"/>
    </source>
</evidence>